<dbReference type="EMBL" id="JASCZI010272986">
    <property type="protein sequence ID" value="MED6223980.1"/>
    <property type="molecule type" value="Genomic_DNA"/>
</dbReference>
<proteinExistence type="predicted"/>
<organism evidence="1 2">
    <name type="scientific">Stylosanthes scabra</name>
    <dbReference type="NCBI Taxonomy" id="79078"/>
    <lineage>
        <taxon>Eukaryota</taxon>
        <taxon>Viridiplantae</taxon>
        <taxon>Streptophyta</taxon>
        <taxon>Embryophyta</taxon>
        <taxon>Tracheophyta</taxon>
        <taxon>Spermatophyta</taxon>
        <taxon>Magnoliopsida</taxon>
        <taxon>eudicotyledons</taxon>
        <taxon>Gunneridae</taxon>
        <taxon>Pentapetalae</taxon>
        <taxon>rosids</taxon>
        <taxon>fabids</taxon>
        <taxon>Fabales</taxon>
        <taxon>Fabaceae</taxon>
        <taxon>Papilionoideae</taxon>
        <taxon>50 kb inversion clade</taxon>
        <taxon>dalbergioids sensu lato</taxon>
        <taxon>Dalbergieae</taxon>
        <taxon>Pterocarpus clade</taxon>
        <taxon>Stylosanthes</taxon>
    </lineage>
</organism>
<keyword evidence="2" id="KW-1185">Reference proteome</keyword>
<evidence type="ECO:0000313" key="1">
    <source>
        <dbReference type="EMBL" id="MED6223980.1"/>
    </source>
</evidence>
<accession>A0ABU6ZPU8</accession>
<gene>
    <name evidence="1" type="ORF">PIB30_079422</name>
</gene>
<evidence type="ECO:0000313" key="2">
    <source>
        <dbReference type="Proteomes" id="UP001341840"/>
    </source>
</evidence>
<comment type="caution">
    <text evidence="1">The sequence shown here is derived from an EMBL/GenBank/DDBJ whole genome shotgun (WGS) entry which is preliminary data.</text>
</comment>
<sequence>MIASVVRAASGWPLKQLAAVRGEEMTTVLRGGEDDNAEWNKERLEVGLCIGLWTLSEVNGHWRLRCSVVVGFEILGSDVLVAAVVSMGVMGVGRSCSSGGEQ</sequence>
<name>A0ABU6ZPU8_9FABA</name>
<protein>
    <submittedName>
        <fullName evidence="1">Uncharacterized protein</fullName>
    </submittedName>
</protein>
<dbReference type="Proteomes" id="UP001341840">
    <property type="component" value="Unassembled WGS sequence"/>
</dbReference>
<reference evidence="1 2" key="1">
    <citation type="journal article" date="2023" name="Plants (Basel)">
        <title>Bridging the Gap: Combining Genomics and Transcriptomics Approaches to Understand Stylosanthes scabra, an Orphan Legume from the Brazilian Caatinga.</title>
        <authorList>
            <person name="Ferreira-Neto J.R.C."/>
            <person name="da Silva M.D."/>
            <person name="Binneck E."/>
            <person name="de Melo N.F."/>
            <person name="da Silva R.H."/>
            <person name="de Melo A.L.T.M."/>
            <person name="Pandolfi V."/>
            <person name="Bustamante F.O."/>
            <person name="Brasileiro-Vidal A.C."/>
            <person name="Benko-Iseppon A.M."/>
        </authorList>
    </citation>
    <scope>NUCLEOTIDE SEQUENCE [LARGE SCALE GENOMIC DNA]</scope>
    <source>
        <tissue evidence="1">Leaves</tissue>
    </source>
</reference>